<evidence type="ECO:0000259" key="2">
    <source>
        <dbReference type="Pfam" id="PF02517"/>
    </source>
</evidence>
<keyword evidence="3" id="KW-0645">Protease</keyword>
<feature type="transmembrane region" description="Helical" evidence="1">
    <location>
        <begin position="12"/>
        <end position="36"/>
    </location>
</feature>
<dbReference type="GO" id="GO:0006508">
    <property type="term" value="P:proteolysis"/>
    <property type="evidence" value="ECO:0007669"/>
    <property type="project" value="UniProtKB-KW"/>
</dbReference>
<keyword evidence="6" id="KW-1185">Reference proteome</keyword>
<dbReference type="RefSeq" id="WP_025078933.1">
    <property type="nucleotide sequence ID" value="NZ_BAKO01000031.1"/>
</dbReference>
<evidence type="ECO:0000313" key="5">
    <source>
        <dbReference type="Proteomes" id="UP000060345"/>
    </source>
</evidence>
<evidence type="ECO:0000256" key="1">
    <source>
        <dbReference type="SAM" id="Phobius"/>
    </source>
</evidence>
<dbReference type="Pfam" id="PF02517">
    <property type="entry name" value="Rce1-like"/>
    <property type="match status" value="1"/>
</dbReference>
<feature type="transmembrane region" description="Helical" evidence="1">
    <location>
        <begin position="208"/>
        <end position="226"/>
    </location>
</feature>
<reference evidence="4 6" key="2">
    <citation type="submission" date="2021-03" db="EMBL/GenBank/DDBJ databases">
        <title>Human Oral Microbial Genomes.</title>
        <authorList>
            <person name="Johnston C.D."/>
            <person name="Chen T."/>
            <person name="Dewhirst F.E."/>
        </authorList>
    </citation>
    <scope>NUCLEOTIDE SEQUENCE [LARGE SCALE GENOMIC DNA]</scope>
    <source>
        <strain evidence="4 6">W1435</strain>
    </source>
</reference>
<dbReference type="EMBL" id="CP012075">
    <property type="protein sequence ID" value="AKU70524.1"/>
    <property type="molecule type" value="Genomic_DNA"/>
</dbReference>
<feature type="transmembrane region" description="Helical" evidence="1">
    <location>
        <begin position="89"/>
        <end position="110"/>
    </location>
</feature>
<dbReference type="PANTHER" id="PTHR36435:SF1">
    <property type="entry name" value="CAAX AMINO TERMINAL PROTEASE FAMILY PROTEIN"/>
    <property type="match status" value="1"/>
</dbReference>
<dbReference type="InterPro" id="IPR052710">
    <property type="entry name" value="CAAX_protease"/>
</dbReference>
<feature type="transmembrane region" description="Helical" evidence="1">
    <location>
        <begin position="168"/>
        <end position="201"/>
    </location>
</feature>
<feature type="transmembrane region" description="Helical" evidence="1">
    <location>
        <begin position="56"/>
        <end position="77"/>
    </location>
</feature>
<feature type="transmembrane region" description="Helical" evidence="1">
    <location>
        <begin position="246"/>
        <end position="267"/>
    </location>
</feature>
<dbReference type="AlphaFoldDB" id="A0A0K1NN75"/>
<keyword evidence="1" id="KW-1133">Transmembrane helix</keyword>
<organism evidence="3 5">
    <name type="scientific">Prevotella fusca JCM 17724</name>
    <dbReference type="NCBI Taxonomy" id="1236517"/>
    <lineage>
        <taxon>Bacteria</taxon>
        <taxon>Pseudomonadati</taxon>
        <taxon>Bacteroidota</taxon>
        <taxon>Bacteroidia</taxon>
        <taxon>Bacteroidales</taxon>
        <taxon>Prevotellaceae</taxon>
        <taxon>Prevotella</taxon>
    </lineage>
</organism>
<keyword evidence="1" id="KW-0472">Membrane</keyword>
<dbReference type="STRING" id="1236517.ADJ77_12335"/>
<dbReference type="GO" id="GO:0004175">
    <property type="term" value="F:endopeptidase activity"/>
    <property type="evidence" value="ECO:0007669"/>
    <property type="project" value="UniProtKB-ARBA"/>
</dbReference>
<evidence type="ECO:0000313" key="4">
    <source>
        <dbReference type="EMBL" id="QUB86165.1"/>
    </source>
</evidence>
<gene>
    <name evidence="3" type="ORF">ADJ77_12335</name>
    <name evidence="4" type="ORF">J5A51_02565</name>
</gene>
<proteinExistence type="predicted"/>
<evidence type="ECO:0000313" key="6">
    <source>
        <dbReference type="Proteomes" id="UP000682005"/>
    </source>
</evidence>
<dbReference type="InterPro" id="IPR003675">
    <property type="entry name" value="Rce1/LyrA-like_dom"/>
</dbReference>
<evidence type="ECO:0000313" key="3">
    <source>
        <dbReference type="EMBL" id="AKU70524.1"/>
    </source>
</evidence>
<name>A0A0K1NN75_9BACT</name>
<dbReference type="OrthoDB" id="158986at2"/>
<reference evidence="3 5" key="1">
    <citation type="submission" date="2015-07" db="EMBL/GenBank/DDBJ databases">
        <authorList>
            <person name="Noorani M."/>
        </authorList>
    </citation>
    <scope>NUCLEOTIDE SEQUENCE [LARGE SCALE GENOMIC DNA]</scope>
    <source>
        <strain evidence="3 5">W1435</strain>
    </source>
</reference>
<dbReference type="eggNOG" id="COG1266">
    <property type="taxonomic scope" value="Bacteria"/>
</dbReference>
<keyword evidence="4" id="KW-0482">Metalloprotease</keyword>
<protein>
    <submittedName>
        <fullName evidence="3">CAAX protease</fullName>
    </submittedName>
    <submittedName>
        <fullName evidence="4">CPBP family intramembrane metalloprotease</fullName>
    </submittedName>
</protein>
<accession>A0A0K1NN75</accession>
<keyword evidence="1" id="KW-0812">Transmembrane</keyword>
<feature type="domain" description="CAAX prenyl protease 2/Lysostaphin resistance protein A-like" evidence="2">
    <location>
        <begin position="132"/>
        <end position="220"/>
    </location>
</feature>
<dbReference type="GO" id="GO:0008237">
    <property type="term" value="F:metallopeptidase activity"/>
    <property type="evidence" value="ECO:0007669"/>
    <property type="project" value="UniProtKB-KW"/>
</dbReference>
<dbReference type="KEGG" id="pfus:ADJ77_12335"/>
<dbReference type="Proteomes" id="UP000060345">
    <property type="component" value="Chromosome 2"/>
</dbReference>
<dbReference type="Proteomes" id="UP000682005">
    <property type="component" value="Chromosome 2"/>
</dbReference>
<dbReference type="GO" id="GO:0080120">
    <property type="term" value="P:CAAX-box protein maturation"/>
    <property type="evidence" value="ECO:0007669"/>
    <property type="project" value="UniProtKB-ARBA"/>
</dbReference>
<sequence length="277" mass="31040">MNSKDIWRSVLYVILFVALFVLIQSISLVIGTQIVALLRGSEAVNGVNLSKDGECLAITAVISSLITFGLFVGMRWAPVSGNYLKTRPWGVLCWAALLGLGSILPMEFIFEKINLTMPSETEAMFESIMKVSWGYVALGVMVPIAEEVVFRGGIQRVLQNVLGERNHWIAIMVPALIFGAIHFNLAQGIHAFLIGLLLGWMYYRTGSILPGFVLHWVNNSVAYLMFNLMPHMNDGKLIDLFHGNDRMMYGGLFFSLCIFLPTLFQLGMRMKRAKEQR</sequence>
<keyword evidence="4" id="KW-0378">Hydrolase</keyword>
<dbReference type="PANTHER" id="PTHR36435">
    <property type="entry name" value="SLR1288 PROTEIN"/>
    <property type="match status" value="1"/>
</dbReference>
<dbReference type="EMBL" id="CP072369">
    <property type="protein sequence ID" value="QUB86165.1"/>
    <property type="molecule type" value="Genomic_DNA"/>
</dbReference>